<reference evidence="1 2" key="1">
    <citation type="submission" date="2014-04" db="EMBL/GenBank/DDBJ databases">
        <authorList>
            <consortium name="DOE Joint Genome Institute"/>
            <person name="Kuo A."/>
            <person name="Zuccaro A."/>
            <person name="Kohler A."/>
            <person name="Nagy L.G."/>
            <person name="Floudas D."/>
            <person name="Copeland A."/>
            <person name="Barry K.W."/>
            <person name="Cichocki N."/>
            <person name="Veneault-Fourrey C."/>
            <person name="LaButti K."/>
            <person name="Lindquist E.A."/>
            <person name="Lipzen A."/>
            <person name="Lundell T."/>
            <person name="Morin E."/>
            <person name="Murat C."/>
            <person name="Sun H."/>
            <person name="Tunlid A."/>
            <person name="Henrissat B."/>
            <person name="Grigoriev I.V."/>
            <person name="Hibbett D.S."/>
            <person name="Martin F."/>
            <person name="Nordberg H.P."/>
            <person name="Cantor M.N."/>
            <person name="Hua S.X."/>
        </authorList>
    </citation>
    <scope>NUCLEOTIDE SEQUENCE [LARGE SCALE GENOMIC DNA]</scope>
    <source>
        <strain evidence="1 2">MAFF 305830</strain>
    </source>
</reference>
<evidence type="ECO:0000313" key="1">
    <source>
        <dbReference type="EMBL" id="KIM32470.1"/>
    </source>
</evidence>
<name>A0A0C3B6L0_SERVB</name>
<gene>
    <name evidence="1" type="ORF">M408DRAFT_219439</name>
</gene>
<accession>A0A0C3B6L0</accession>
<sequence>MPDVFFPLATLPLEDKGSPYTLSRSFELLKYPPLLPSFSHPPYFATISDKTRLLAYVL</sequence>
<dbReference type="EMBL" id="KN824280">
    <property type="protein sequence ID" value="KIM32470.1"/>
    <property type="molecule type" value="Genomic_DNA"/>
</dbReference>
<organism evidence="1 2">
    <name type="scientific">Serendipita vermifera MAFF 305830</name>
    <dbReference type="NCBI Taxonomy" id="933852"/>
    <lineage>
        <taxon>Eukaryota</taxon>
        <taxon>Fungi</taxon>
        <taxon>Dikarya</taxon>
        <taxon>Basidiomycota</taxon>
        <taxon>Agaricomycotina</taxon>
        <taxon>Agaricomycetes</taxon>
        <taxon>Sebacinales</taxon>
        <taxon>Serendipitaceae</taxon>
        <taxon>Serendipita</taxon>
    </lineage>
</organism>
<dbReference type="Proteomes" id="UP000054097">
    <property type="component" value="Unassembled WGS sequence"/>
</dbReference>
<proteinExistence type="predicted"/>
<dbReference type="AlphaFoldDB" id="A0A0C3B6L0"/>
<protein>
    <submittedName>
        <fullName evidence="1">Uncharacterized protein</fullName>
    </submittedName>
</protein>
<reference evidence="2" key="2">
    <citation type="submission" date="2015-01" db="EMBL/GenBank/DDBJ databases">
        <title>Evolutionary Origins and Diversification of the Mycorrhizal Mutualists.</title>
        <authorList>
            <consortium name="DOE Joint Genome Institute"/>
            <consortium name="Mycorrhizal Genomics Consortium"/>
            <person name="Kohler A."/>
            <person name="Kuo A."/>
            <person name="Nagy L.G."/>
            <person name="Floudas D."/>
            <person name="Copeland A."/>
            <person name="Barry K.W."/>
            <person name="Cichocki N."/>
            <person name="Veneault-Fourrey C."/>
            <person name="LaButti K."/>
            <person name="Lindquist E.A."/>
            <person name="Lipzen A."/>
            <person name="Lundell T."/>
            <person name="Morin E."/>
            <person name="Murat C."/>
            <person name="Riley R."/>
            <person name="Ohm R."/>
            <person name="Sun H."/>
            <person name="Tunlid A."/>
            <person name="Henrissat B."/>
            <person name="Grigoriev I.V."/>
            <person name="Hibbett D.S."/>
            <person name="Martin F."/>
        </authorList>
    </citation>
    <scope>NUCLEOTIDE SEQUENCE [LARGE SCALE GENOMIC DNA]</scope>
    <source>
        <strain evidence="2">MAFF 305830</strain>
    </source>
</reference>
<evidence type="ECO:0000313" key="2">
    <source>
        <dbReference type="Proteomes" id="UP000054097"/>
    </source>
</evidence>
<dbReference type="HOGENOM" id="CLU_2980557_0_0_1"/>
<keyword evidence="2" id="KW-1185">Reference proteome</keyword>